<dbReference type="Proteomes" id="UP000218784">
    <property type="component" value="Unassembled WGS sequence"/>
</dbReference>
<evidence type="ECO:0000313" key="1">
    <source>
        <dbReference type="EMBL" id="PCG10298.1"/>
    </source>
</evidence>
<name>A0A2A4I2Z7_9SPHN</name>
<reference evidence="1 2" key="1">
    <citation type="submission" date="2017-09" db="EMBL/GenBank/DDBJ databases">
        <title>Sphingomonas ginsenosidimutans KACC 14949, whole genome shotgun sequence.</title>
        <authorList>
            <person name="Feng G."/>
            <person name="Zhu H."/>
        </authorList>
    </citation>
    <scope>NUCLEOTIDE SEQUENCE [LARGE SCALE GENOMIC DNA]</scope>
    <source>
        <strain evidence="1 2">KACC 14949</strain>
    </source>
</reference>
<accession>A0A2A4I2Z7</accession>
<dbReference type="EMBL" id="NWVD01000001">
    <property type="protein sequence ID" value="PCG10298.1"/>
    <property type="molecule type" value="Genomic_DNA"/>
</dbReference>
<protein>
    <submittedName>
        <fullName evidence="1">Uncharacterized protein</fullName>
    </submittedName>
</protein>
<comment type="caution">
    <text evidence="1">The sequence shown here is derived from an EMBL/GenBank/DDBJ whole genome shotgun (WGS) entry which is preliminary data.</text>
</comment>
<evidence type="ECO:0000313" key="2">
    <source>
        <dbReference type="Proteomes" id="UP000218784"/>
    </source>
</evidence>
<gene>
    <name evidence="1" type="ORF">COA17_02300</name>
</gene>
<sequence>MRIVLRRGMMPHMGWWTDRIRAWFGRGDDDIAPDGFGQSLADDLRFLHRFRQCRRRVIRWRTPTADEHAAIDADLVLGRFGDDTIALAEVDGRRWIVRERVWHGWPDPPEFAFFAVEPDGTIWVGADFDRWPAVWARP</sequence>
<dbReference type="AlphaFoldDB" id="A0A2A4I2Z7"/>
<proteinExistence type="predicted"/>
<keyword evidence="2" id="KW-1185">Reference proteome</keyword>
<organism evidence="1 2">
    <name type="scientific">Sphingomonas ginsenosidimutans</name>
    <dbReference type="NCBI Taxonomy" id="862134"/>
    <lineage>
        <taxon>Bacteria</taxon>
        <taxon>Pseudomonadati</taxon>
        <taxon>Pseudomonadota</taxon>
        <taxon>Alphaproteobacteria</taxon>
        <taxon>Sphingomonadales</taxon>
        <taxon>Sphingomonadaceae</taxon>
        <taxon>Sphingomonas</taxon>
    </lineage>
</organism>